<sequence>MYIKVDSLALFNQFNNIWIECWLEKGYGLEMEDGPADRYIIIDSKEQKVGTIEFKPYLLEPNNNINTVYPFHQIESINNNPESVIEIDKVAILKQFRGKNLERLLSVFVHYSEQHEISCCVALLERAFYKTLRMIYKFPLESVGEQIYYKGDYVIPAVIYPEDLYQHKEKYPWLLNSNQDEHKKNYILR</sequence>
<dbReference type="RefSeq" id="WP_182501699.1">
    <property type="nucleotide sequence ID" value="NZ_JACJHX010000002.1"/>
</dbReference>
<dbReference type="InterPro" id="IPR016181">
    <property type="entry name" value="Acyl_CoA_acyltransferase"/>
</dbReference>
<comment type="caution">
    <text evidence="1">The sequence shown here is derived from an EMBL/GenBank/DDBJ whole genome shotgun (WGS) entry which is preliminary data.</text>
</comment>
<protein>
    <recommendedName>
        <fullName evidence="3">GNAT family N-acetyltransferase</fullName>
    </recommendedName>
</protein>
<organism evidence="1 2">
    <name type="scientific">Peribacillus huizhouensis</name>
    <dbReference type="NCBI Taxonomy" id="1501239"/>
    <lineage>
        <taxon>Bacteria</taxon>
        <taxon>Bacillati</taxon>
        <taxon>Bacillota</taxon>
        <taxon>Bacilli</taxon>
        <taxon>Bacillales</taxon>
        <taxon>Bacillaceae</taxon>
        <taxon>Peribacillus</taxon>
    </lineage>
</organism>
<dbReference type="Proteomes" id="UP000626697">
    <property type="component" value="Unassembled WGS sequence"/>
</dbReference>
<evidence type="ECO:0008006" key="3">
    <source>
        <dbReference type="Google" id="ProtNLM"/>
    </source>
</evidence>
<gene>
    <name evidence="1" type="ORF">HNP81_000916</name>
</gene>
<name>A0ABR6CLV3_9BACI</name>
<evidence type="ECO:0000313" key="1">
    <source>
        <dbReference type="EMBL" id="MBA9025633.1"/>
    </source>
</evidence>
<dbReference type="EMBL" id="JACJHX010000002">
    <property type="protein sequence ID" value="MBA9025633.1"/>
    <property type="molecule type" value="Genomic_DNA"/>
</dbReference>
<accession>A0ABR6CLV3</accession>
<proteinExistence type="predicted"/>
<reference evidence="1 2" key="1">
    <citation type="submission" date="2020-08" db="EMBL/GenBank/DDBJ databases">
        <title>Genomic Encyclopedia of Type Strains, Phase IV (KMG-IV): sequencing the most valuable type-strain genomes for metagenomic binning, comparative biology and taxonomic classification.</title>
        <authorList>
            <person name="Goeker M."/>
        </authorList>
    </citation>
    <scope>NUCLEOTIDE SEQUENCE [LARGE SCALE GENOMIC DNA]</scope>
    <source>
        <strain evidence="1 2">DSM 105481</strain>
    </source>
</reference>
<evidence type="ECO:0000313" key="2">
    <source>
        <dbReference type="Proteomes" id="UP000626697"/>
    </source>
</evidence>
<keyword evidence="2" id="KW-1185">Reference proteome</keyword>
<dbReference type="SUPFAM" id="SSF55729">
    <property type="entry name" value="Acyl-CoA N-acyltransferases (Nat)"/>
    <property type="match status" value="1"/>
</dbReference>
<dbReference type="Gene3D" id="3.40.630.30">
    <property type="match status" value="1"/>
</dbReference>